<dbReference type="Proteomes" id="UP000269276">
    <property type="component" value="Unassembled WGS sequence"/>
</dbReference>
<sequence>MKSLIATATFKLCDEGRTIENKTINHDLYEEDHTTDIELEILEKLDANGGSHYPLFHVDSEPCAIQRPIGDLLYIWHSEKITGSVFCLHLYERYPDDAEAKVQGAASDDVSDSASQLFVEDGSVSPLACPLANFRLSFGFKLNAPVDYNIWQPRNVAIPLSDKVDSIPSQIRDMVQQIALQDEGLGAALIQRNHRLHCLPLLQFNDERRLYATCRRKVRLDTIADLFPSDGAAARTTPIFVKMKLRPYDDAPDGIEGRVVADVDFGYEFFRVGSINIPNQASTPMQASEKLPFTRALIAHFETDGENETFHLDKVDTWLVNGLQVGECCNATPAHGETSFALTGAYRGIESMEDLCEMVRRQRGECATASDQGVPIAPVYSWRVFDPREHRLGVFNNVARKITVAIKCFNMLPKHMGCSNLILPCPTSMQLAMLCTSTATQVRDLIEGELGDENNEDGRTTHLLFEPALREKWRLLLWAMPQIEGDALLFKFEQGTIAKFMDWDCDEIDCRLYMEVHIIPRSFI</sequence>
<organism evidence="1 2">
    <name type="scientific">Hortaea werneckii</name>
    <name type="common">Black yeast</name>
    <name type="synonym">Cladosporium werneckii</name>
    <dbReference type="NCBI Taxonomy" id="91943"/>
    <lineage>
        <taxon>Eukaryota</taxon>
        <taxon>Fungi</taxon>
        <taxon>Dikarya</taxon>
        <taxon>Ascomycota</taxon>
        <taxon>Pezizomycotina</taxon>
        <taxon>Dothideomycetes</taxon>
        <taxon>Dothideomycetidae</taxon>
        <taxon>Mycosphaerellales</taxon>
        <taxon>Teratosphaeriaceae</taxon>
        <taxon>Hortaea</taxon>
    </lineage>
</organism>
<accession>A0A3M7E8E9</accession>
<evidence type="ECO:0000313" key="2">
    <source>
        <dbReference type="Proteomes" id="UP000269276"/>
    </source>
</evidence>
<proteinExistence type="predicted"/>
<name>A0A3M7E8E9_HORWE</name>
<dbReference type="AlphaFoldDB" id="A0A3M7E8E9"/>
<comment type="caution">
    <text evidence="1">The sequence shown here is derived from an EMBL/GenBank/DDBJ whole genome shotgun (WGS) entry which is preliminary data.</text>
</comment>
<dbReference type="OrthoDB" id="3818731at2759"/>
<evidence type="ECO:0000313" key="1">
    <source>
        <dbReference type="EMBL" id="RMY72680.1"/>
    </source>
</evidence>
<gene>
    <name evidence="1" type="ORF">D0863_04353</name>
</gene>
<protein>
    <submittedName>
        <fullName evidence="1">Uncharacterized protein</fullName>
    </submittedName>
</protein>
<dbReference type="EMBL" id="QWIP01000113">
    <property type="protein sequence ID" value="RMY72680.1"/>
    <property type="molecule type" value="Genomic_DNA"/>
</dbReference>
<reference evidence="1 2" key="1">
    <citation type="journal article" date="2018" name="BMC Genomics">
        <title>Genomic evidence for intraspecific hybridization in a clonal and extremely halotolerant yeast.</title>
        <authorList>
            <person name="Gostincar C."/>
            <person name="Stajich J.E."/>
            <person name="Zupancic J."/>
            <person name="Zalar P."/>
            <person name="Gunde-Cimerman N."/>
        </authorList>
    </citation>
    <scope>NUCLEOTIDE SEQUENCE [LARGE SCALE GENOMIC DNA]</scope>
    <source>
        <strain evidence="1 2">EXF-2682</strain>
    </source>
</reference>